<accession>A0A7W6JVR8</accession>
<protein>
    <submittedName>
        <fullName evidence="1">Uncharacterized protein</fullName>
    </submittedName>
</protein>
<dbReference type="AlphaFoldDB" id="A0A7W6JVR8"/>
<evidence type="ECO:0000313" key="2">
    <source>
        <dbReference type="Proteomes" id="UP000557392"/>
    </source>
</evidence>
<evidence type="ECO:0000313" key="1">
    <source>
        <dbReference type="EMBL" id="MBB4100458.1"/>
    </source>
</evidence>
<sequence>MTRIEDRDVSLERYRAVIQERVDQFKAAIVYDYHMTA</sequence>
<organism evidence="1 2">
    <name type="scientific">Sphingomonas kyeonggiensis</name>
    <dbReference type="NCBI Taxonomy" id="1268553"/>
    <lineage>
        <taxon>Bacteria</taxon>
        <taxon>Pseudomonadati</taxon>
        <taxon>Pseudomonadota</taxon>
        <taxon>Alphaproteobacteria</taxon>
        <taxon>Sphingomonadales</taxon>
        <taxon>Sphingomonadaceae</taxon>
        <taxon>Sphingomonas</taxon>
    </lineage>
</organism>
<name>A0A7W6JVR8_9SPHN</name>
<dbReference type="EMBL" id="JACIEH010000003">
    <property type="protein sequence ID" value="MBB4100458.1"/>
    <property type="molecule type" value="Genomic_DNA"/>
</dbReference>
<proteinExistence type="predicted"/>
<gene>
    <name evidence="1" type="ORF">GGR46_004030</name>
</gene>
<keyword evidence="2" id="KW-1185">Reference proteome</keyword>
<comment type="caution">
    <text evidence="1">The sequence shown here is derived from an EMBL/GenBank/DDBJ whole genome shotgun (WGS) entry which is preliminary data.</text>
</comment>
<dbReference type="Proteomes" id="UP000557392">
    <property type="component" value="Unassembled WGS sequence"/>
</dbReference>
<reference evidence="1 2" key="1">
    <citation type="submission" date="2020-08" db="EMBL/GenBank/DDBJ databases">
        <title>Genomic Encyclopedia of Type Strains, Phase IV (KMG-IV): sequencing the most valuable type-strain genomes for metagenomic binning, comparative biology and taxonomic classification.</title>
        <authorList>
            <person name="Goeker M."/>
        </authorList>
    </citation>
    <scope>NUCLEOTIDE SEQUENCE [LARGE SCALE GENOMIC DNA]</scope>
    <source>
        <strain evidence="1 2">DSM 101806</strain>
    </source>
</reference>